<dbReference type="EMBL" id="JAQQBR010001833">
    <property type="protein sequence ID" value="KAK0163001.1"/>
    <property type="molecule type" value="Genomic_DNA"/>
</dbReference>
<reference evidence="2" key="1">
    <citation type="journal article" date="2023" name="bioRxiv">
        <title>Scaffold-level genome assemblies of two parasitoid biocontrol wasps reveal the parthenogenesis mechanism and an associated novel virus.</title>
        <authorList>
            <person name="Inwood S."/>
            <person name="Skelly J."/>
            <person name="Guhlin J."/>
            <person name="Harrop T."/>
            <person name="Goldson S."/>
            <person name="Dearden P."/>
        </authorList>
    </citation>
    <scope>NUCLEOTIDE SEQUENCE</scope>
    <source>
        <strain evidence="2">Lincoln</strain>
        <tissue evidence="2">Whole body</tissue>
    </source>
</reference>
<organism evidence="2 3">
    <name type="scientific">Microctonus hyperodae</name>
    <name type="common">Parasitoid wasp</name>
    <dbReference type="NCBI Taxonomy" id="165561"/>
    <lineage>
        <taxon>Eukaryota</taxon>
        <taxon>Metazoa</taxon>
        <taxon>Ecdysozoa</taxon>
        <taxon>Arthropoda</taxon>
        <taxon>Hexapoda</taxon>
        <taxon>Insecta</taxon>
        <taxon>Pterygota</taxon>
        <taxon>Neoptera</taxon>
        <taxon>Endopterygota</taxon>
        <taxon>Hymenoptera</taxon>
        <taxon>Apocrita</taxon>
        <taxon>Ichneumonoidea</taxon>
        <taxon>Braconidae</taxon>
        <taxon>Euphorinae</taxon>
        <taxon>Microctonus</taxon>
    </lineage>
</organism>
<proteinExistence type="predicted"/>
<dbReference type="AlphaFoldDB" id="A0AA39KIV0"/>
<evidence type="ECO:0000313" key="2">
    <source>
        <dbReference type="EMBL" id="KAK0163001.1"/>
    </source>
</evidence>
<accession>A0AA39KIV0</accession>
<reference evidence="2" key="2">
    <citation type="submission" date="2023-03" db="EMBL/GenBank/DDBJ databases">
        <authorList>
            <person name="Inwood S.N."/>
            <person name="Skelly J.G."/>
            <person name="Guhlin J."/>
            <person name="Harrop T.W.R."/>
            <person name="Goldson S.G."/>
            <person name="Dearden P.K."/>
        </authorList>
    </citation>
    <scope>NUCLEOTIDE SEQUENCE</scope>
    <source>
        <strain evidence="2">Lincoln</strain>
        <tissue evidence="2">Whole body</tissue>
    </source>
</reference>
<protein>
    <submittedName>
        <fullName evidence="2">Uncharacterized protein</fullName>
    </submittedName>
</protein>
<feature type="region of interest" description="Disordered" evidence="1">
    <location>
        <begin position="68"/>
        <end position="114"/>
    </location>
</feature>
<evidence type="ECO:0000256" key="1">
    <source>
        <dbReference type="SAM" id="MobiDB-lite"/>
    </source>
</evidence>
<sequence length="114" mass="12937">MSSSVTIEKYRVVVKRIHQYAIASWLLYPKSFSVFVSEISSSINEFNCPTNIPRVKLAGLEAATRVQLKTRRKVQKEKRKKNKSERRSKGVYSPGRKNYNTSTPRPGVTVHPGG</sequence>
<evidence type="ECO:0000313" key="3">
    <source>
        <dbReference type="Proteomes" id="UP001168972"/>
    </source>
</evidence>
<dbReference type="Proteomes" id="UP001168972">
    <property type="component" value="Unassembled WGS sequence"/>
</dbReference>
<gene>
    <name evidence="2" type="ORF">PV327_006718</name>
</gene>
<comment type="caution">
    <text evidence="2">The sequence shown here is derived from an EMBL/GenBank/DDBJ whole genome shotgun (WGS) entry which is preliminary data.</text>
</comment>
<keyword evidence="3" id="KW-1185">Reference proteome</keyword>
<feature type="compositionally biased region" description="Basic residues" evidence="1">
    <location>
        <begin position="68"/>
        <end position="86"/>
    </location>
</feature>
<name>A0AA39KIV0_MICHY</name>